<dbReference type="AlphaFoldDB" id="A0A087Y2Y8"/>
<protein>
    <recommendedName>
        <fullName evidence="3">HECT-type E3 ubiquitin transferase</fullName>
        <ecNumber evidence="3">2.3.2.26</ecNumber>
    </recommendedName>
</protein>
<dbReference type="GO" id="GO:0016567">
    <property type="term" value="P:protein ubiquitination"/>
    <property type="evidence" value="ECO:0007669"/>
    <property type="project" value="TreeGrafter"/>
</dbReference>
<dbReference type="GeneTree" id="ENSGT00950000182865"/>
<dbReference type="Ensembl" id="ENSPFOT00000012408.1">
    <property type="protein sequence ID" value="ENSPFOP00000012391.1"/>
    <property type="gene ID" value="ENSPFOG00000012402.1"/>
</dbReference>
<feature type="active site" description="Glycyl thioester intermediate" evidence="6">
    <location>
        <position position="343"/>
    </location>
</feature>
<dbReference type="EC" id="2.3.2.26" evidence="3"/>
<dbReference type="GO" id="GO:0006511">
    <property type="term" value="P:ubiquitin-dependent protein catabolic process"/>
    <property type="evidence" value="ECO:0007669"/>
    <property type="project" value="TreeGrafter"/>
</dbReference>
<comment type="caution">
    <text evidence="6">Lacks conserved residue(s) required for the propagation of feature annotation.</text>
</comment>
<keyword evidence="4" id="KW-0808">Transferase</keyword>
<dbReference type="InterPro" id="IPR000569">
    <property type="entry name" value="HECT_dom"/>
</dbReference>
<reference evidence="8" key="3">
    <citation type="submission" date="2025-09" db="UniProtKB">
        <authorList>
            <consortium name="Ensembl"/>
        </authorList>
    </citation>
    <scope>IDENTIFICATION</scope>
</reference>
<dbReference type="Gene3D" id="3.30.2410.10">
    <property type="entry name" value="Hect, E3 ligase catalytic domain"/>
    <property type="match status" value="1"/>
</dbReference>
<comment type="catalytic activity">
    <reaction evidence="1">
        <text>S-ubiquitinyl-[E2 ubiquitin-conjugating enzyme]-L-cysteine + [acceptor protein]-L-lysine = [E2 ubiquitin-conjugating enzyme]-L-cysteine + N(6)-ubiquitinyl-[acceptor protein]-L-lysine.</text>
        <dbReference type="EC" id="2.3.2.26"/>
    </reaction>
</comment>
<organism evidence="8 9">
    <name type="scientific">Poecilia formosa</name>
    <name type="common">Amazon molly</name>
    <name type="synonym">Limia formosa</name>
    <dbReference type="NCBI Taxonomy" id="48698"/>
    <lineage>
        <taxon>Eukaryota</taxon>
        <taxon>Metazoa</taxon>
        <taxon>Chordata</taxon>
        <taxon>Craniata</taxon>
        <taxon>Vertebrata</taxon>
        <taxon>Euteleostomi</taxon>
        <taxon>Actinopterygii</taxon>
        <taxon>Neopterygii</taxon>
        <taxon>Teleostei</taxon>
        <taxon>Neoteleostei</taxon>
        <taxon>Acanthomorphata</taxon>
        <taxon>Ovalentaria</taxon>
        <taxon>Atherinomorphae</taxon>
        <taxon>Cyprinodontiformes</taxon>
        <taxon>Poeciliidae</taxon>
        <taxon>Poeciliinae</taxon>
        <taxon>Poecilia</taxon>
    </lineage>
</organism>
<feature type="domain" description="HECT" evidence="7">
    <location>
        <begin position="299"/>
        <end position="375"/>
    </location>
</feature>
<reference evidence="9" key="1">
    <citation type="submission" date="2013-10" db="EMBL/GenBank/DDBJ databases">
        <authorList>
            <person name="Schartl M."/>
            <person name="Warren W."/>
        </authorList>
    </citation>
    <scope>NUCLEOTIDE SEQUENCE [LARGE SCALE GENOMIC DNA]</scope>
    <source>
        <strain evidence="9">female</strain>
    </source>
</reference>
<dbReference type="eggNOG" id="KOG1084">
    <property type="taxonomic scope" value="Eukaryota"/>
</dbReference>
<reference evidence="8" key="2">
    <citation type="submission" date="2025-08" db="UniProtKB">
        <authorList>
            <consortium name="Ensembl"/>
        </authorList>
    </citation>
    <scope>IDENTIFICATION</scope>
</reference>
<dbReference type="GO" id="GO:0061630">
    <property type="term" value="F:ubiquitin protein ligase activity"/>
    <property type="evidence" value="ECO:0007669"/>
    <property type="project" value="UniProtKB-EC"/>
</dbReference>
<dbReference type="SMART" id="SM00119">
    <property type="entry name" value="HECTc"/>
    <property type="match status" value="1"/>
</dbReference>
<dbReference type="GO" id="GO:0005737">
    <property type="term" value="C:cytoplasm"/>
    <property type="evidence" value="ECO:0007669"/>
    <property type="project" value="TreeGrafter"/>
</dbReference>
<sequence length="375" mass="41428">MPAKDILEELSESINTGMHSKFNISRSAVLDGAIRGFKRATYNPQYSMNVKFSDDFGKSEEAVDLGGPRREFLRLLIEALSVSPMFEGPDGRKNLAMNSTALREDTYFMAGRAIAVSLVHGGPAPRFLSPVLSDGLVGGPNAACPTLNDINDADLHAKLKKVSDSCTLEELQKATDPLLDYMASAGCVRRLTAISDRDLLLHDLLMFHIVHRVQGPFQRFTEGLKTLGVLGAVKQHPDSFRKWFCHEPQPLTADVMDQLFTPRLSPKGSNKRRLEEDVIPLWRDYLQDAEDEEGSSKLQNILVFATGASEIPPIGFSPGPSIEFLHGSSEESHTKKLPMANTCINCLKLPVLTCYEVFKENMDFALANTQGFGRT</sequence>
<evidence type="ECO:0000256" key="3">
    <source>
        <dbReference type="ARBA" id="ARBA00012485"/>
    </source>
</evidence>
<evidence type="ECO:0000256" key="4">
    <source>
        <dbReference type="ARBA" id="ARBA00022679"/>
    </source>
</evidence>
<dbReference type="PANTHER" id="PTHR11254">
    <property type="entry name" value="HECT DOMAIN UBIQUITIN-PROTEIN LIGASE"/>
    <property type="match status" value="1"/>
</dbReference>
<evidence type="ECO:0000313" key="8">
    <source>
        <dbReference type="Ensembl" id="ENSPFOP00000012391.1"/>
    </source>
</evidence>
<dbReference type="InterPro" id="IPR050409">
    <property type="entry name" value="E3_ubiq-protein_ligase"/>
</dbReference>
<dbReference type="OMA" id="MMIRSIA"/>
<dbReference type="Proteomes" id="UP000028760">
    <property type="component" value="Unassembled WGS sequence"/>
</dbReference>
<dbReference type="EMBL" id="AYCK01023065">
    <property type="status" value="NOT_ANNOTATED_CDS"/>
    <property type="molecule type" value="Genomic_DNA"/>
</dbReference>
<dbReference type="Gene3D" id="3.90.1750.10">
    <property type="entry name" value="Hect, E3 ligase catalytic domains"/>
    <property type="match status" value="1"/>
</dbReference>
<evidence type="ECO:0000259" key="7">
    <source>
        <dbReference type="PROSITE" id="PS50237"/>
    </source>
</evidence>
<accession>A0A087Y2Y8</accession>
<evidence type="ECO:0000256" key="2">
    <source>
        <dbReference type="ARBA" id="ARBA00004906"/>
    </source>
</evidence>
<dbReference type="Pfam" id="PF00632">
    <property type="entry name" value="HECT"/>
    <property type="match status" value="1"/>
</dbReference>
<evidence type="ECO:0000256" key="5">
    <source>
        <dbReference type="ARBA" id="ARBA00022786"/>
    </source>
</evidence>
<name>A0A087Y2Y8_POEFO</name>
<evidence type="ECO:0000313" key="9">
    <source>
        <dbReference type="Proteomes" id="UP000028760"/>
    </source>
</evidence>
<dbReference type="STRING" id="48698.ENSPFOP00000012391"/>
<evidence type="ECO:0000256" key="6">
    <source>
        <dbReference type="PROSITE-ProRule" id="PRU00104"/>
    </source>
</evidence>
<feature type="domain" description="HECT" evidence="7">
    <location>
        <begin position="48"/>
        <end position="80"/>
    </location>
</feature>
<dbReference type="PANTHER" id="PTHR11254:SF440">
    <property type="entry name" value="E3 UBIQUITIN-PROTEIN LIGASE NEDD-4"/>
    <property type="match status" value="1"/>
</dbReference>
<proteinExistence type="predicted"/>
<dbReference type="InterPro" id="IPR035983">
    <property type="entry name" value="Hect_E3_ubiquitin_ligase"/>
</dbReference>
<dbReference type="SUPFAM" id="SSF56204">
    <property type="entry name" value="Hect, E3 ligase catalytic domain"/>
    <property type="match status" value="1"/>
</dbReference>
<dbReference type="PROSITE" id="PS50237">
    <property type="entry name" value="HECT"/>
    <property type="match status" value="2"/>
</dbReference>
<keyword evidence="5 6" id="KW-0833">Ubl conjugation pathway</keyword>
<evidence type="ECO:0000256" key="1">
    <source>
        <dbReference type="ARBA" id="ARBA00000885"/>
    </source>
</evidence>
<keyword evidence="9" id="KW-1185">Reference proteome</keyword>
<comment type="pathway">
    <text evidence="2">Protein modification; protein ubiquitination.</text>
</comment>